<protein>
    <recommendedName>
        <fullName evidence="3">Transposase</fullName>
    </recommendedName>
</protein>
<dbReference type="Proteomes" id="UP000643580">
    <property type="component" value="Unassembled WGS sequence"/>
</dbReference>
<keyword evidence="2" id="KW-1185">Reference proteome</keyword>
<dbReference type="RefSeq" id="WP_190901819.1">
    <property type="nucleotide sequence ID" value="NZ_JACJTD010000133.1"/>
</dbReference>
<name>A0ABR8IL34_9NOSO</name>
<reference evidence="1 2" key="1">
    <citation type="journal article" date="2020" name="ISME J.">
        <title>Comparative genomics reveals insights into cyanobacterial evolution and habitat adaptation.</title>
        <authorList>
            <person name="Chen M.Y."/>
            <person name="Teng W.K."/>
            <person name="Zhao L."/>
            <person name="Hu C.X."/>
            <person name="Zhou Y.K."/>
            <person name="Han B.P."/>
            <person name="Song L.R."/>
            <person name="Shu W.S."/>
        </authorList>
    </citation>
    <scope>NUCLEOTIDE SEQUENCE [LARGE SCALE GENOMIC DNA]</scope>
    <source>
        <strain evidence="1 2">FACHB-393</strain>
    </source>
</reference>
<organism evidence="1 2">
    <name type="scientific">Nostoc foliaceum FACHB-393</name>
    <dbReference type="NCBI Taxonomy" id="2692915"/>
    <lineage>
        <taxon>Bacteria</taxon>
        <taxon>Bacillati</taxon>
        <taxon>Cyanobacteriota</taxon>
        <taxon>Cyanophyceae</taxon>
        <taxon>Nostocales</taxon>
        <taxon>Nostocaceae</taxon>
        <taxon>Nostoc</taxon>
        <taxon>Nostoc foliaceum</taxon>
    </lineage>
</organism>
<comment type="caution">
    <text evidence="1">The sequence shown here is derived from an EMBL/GenBank/DDBJ whole genome shotgun (WGS) entry which is preliminary data.</text>
</comment>
<evidence type="ECO:0000313" key="2">
    <source>
        <dbReference type="Proteomes" id="UP000643580"/>
    </source>
</evidence>
<dbReference type="EMBL" id="JACJTD010000133">
    <property type="protein sequence ID" value="MBD2651696.1"/>
    <property type="molecule type" value="Genomic_DNA"/>
</dbReference>
<evidence type="ECO:0000313" key="1">
    <source>
        <dbReference type="EMBL" id="MBD2651696.1"/>
    </source>
</evidence>
<evidence type="ECO:0008006" key="3">
    <source>
        <dbReference type="Google" id="ProtNLM"/>
    </source>
</evidence>
<sequence>MKIGLQQYWNLLVDYLKPQKERVFKFAIALLISIGLPDFSRDVGRGVWFANVIREPNSHKNDLYICWYCRHRCE</sequence>
<gene>
    <name evidence="1" type="ORF">H6G92_37210</name>
</gene>
<accession>A0ABR8IL34</accession>
<proteinExistence type="predicted"/>